<dbReference type="GO" id="GO:0006355">
    <property type="term" value="P:regulation of DNA-templated transcription"/>
    <property type="evidence" value="ECO:0007669"/>
    <property type="project" value="TreeGrafter"/>
</dbReference>
<evidence type="ECO:0000313" key="6">
    <source>
        <dbReference type="EMBL" id="AIF83557.1"/>
    </source>
</evidence>
<evidence type="ECO:0000313" key="7">
    <source>
        <dbReference type="Proteomes" id="UP000028194"/>
    </source>
</evidence>
<dbReference type="InterPro" id="IPR001789">
    <property type="entry name" value="Sig_transdc_resp-reg_receiver"/>
</dbReference>
<dbReference type="GO" id="GO:0000976">
    <property type="term" value="F:transcription cis-regulatory region binding"/>
    <property type="evidence" value="ECO:0007669"/>
    <property type="project" value="TreeGrafter"/>
</dbReference>
<organism evidence="6 7">
    <name type="scientific">Candidatus Nitrososphaera evergladensis SR1</name>
    <dbReference type="NCBI Taxonomy" id="1459636"/>
    <lineage>
        <taxon>Archaea</taxon>
        <taxon>Nitrososphaerota</taxon>
        <taxon>Nitrososphaeria</taxon>
        <taxon>Nitrososphaerales</taxon>
        <taxon>Nitrososphaeraceae</taxon>
        <taxon>Nitrososphaera</taxon>
    </lineage>
</organism>
<evidence type="ECO:0000256" key="2">
    <source>
        <dbReference type="ARBA" id="ARBA00023125"/>
    </source>
</evidence>
<dbReference type="GO" id="GO:0000156">
    <property type="term" value="F:phosphorelay response regulator activity"/>
    <property type="evidence" value="ECO:0007669"/>
    <property type="project" value="TreeGrafter"/>
</dbReference>
<feature type="compositionally biased region" description="Polar residues" evidence="4">
    <location>
        <begin position="110"/>
        <end position="122"/>
    </location>
</feature>
<dbReference type="GeneID" id="41597283"/>
<name>A0A075MRW0_9ARCH</name>
<dbReference type="PANTHER" id="PTHR48111">
    <property type="entry name" value="REGULATOR OF RPOS"/>
    <property type="match status" value="1"/>
</dbReference>
<feature type="domain" description="Response regulatory" evidence="5">
    <location>
        <begin position="143"/>
        <end position="260"/>
    </location>
</feature>
<dbReference type="Gene3D" id="1.10.10.10">
    <property type="entry name" value="Winged helix-like DNA-binding domain superfamily/Winged helix DNA-binding domain"/>
    <property type="match status" value="1"/>
</dbReference>
<dbReference type="Pfam" id="PF14947">
    <property type="entry name" value="HTH_45"/>
    <property type="match status" value="1"/>
</dbReference>
<dbReference type="InterPro" id="IPR036390">
    <property type="entry name" value="WH_DNA-bd_sf"/>
</dbReference>
<keyword evidence="1" id="KW-0805">Transcription regulation</keyword>
<feature type="compositionally biased region" description="Basic and acidic residues" evidence="4">
    <location>
        <begin position="96"/>
        <end position="106"/>
    </location>
</feature>
<dbReference type="PROSITE" id="PS50110">
    <property type="entry name" value="RESPONSE_REGULATORY"/>
    <property type="match status" value="1"/>
</dbReference>
<evidence type="ECO:0000259" key="5">
    <source>
        <dbReference type="PROSITE" id="PS50110"/>
    </source>
</evidence>
<keyword evidence="7" id="KW-1185">Reference proteome</keyword>
<keyword evidence="3" id="KW-0804">Transcription</keyword>
<dbReference type="Gene3D" id="3.40.50.2300">
    <property type="match status" value="1"/>
</dbReference>
<evidence type="ECO:0000256" key="1">
    <source>
        <dbReference type="ARBA" id="ARBA00023015"/>
    </source>
</evidence>
<reference evidence="6 7" key="1">
    <citation type="journal article" date="2014" name="PLoS ONE">
        <title>Genome Sequence of Candidatus Nitrososphaera evergladensis from Group I.1b Enriched from Everglades Soil Reveals Novel Genomic Features of the Ammonia-Oxidizing Archaea.</title>
        <authorList>
            <person name="Zhalnina K.V."/>
            <person name="Dias R."/>
            <person name="Leonard M.T."/>
            <person name="Dorr de Quadros P."/>
            <person name="Camargo F.A."/>
            <person name="Drew J.C."/>
            <person name="Farmerie W.G."/>
            <person name="Daroub S.H."/>
            <person name="Triplett E.W."/>
        </authorList>
    </citation>
    <scope>NUCLEOTIDE SEQUENCE [LARGE SCALE GENOMIC DNA]</scope>
    <source>
        <strain evidence="6 7">SR1</strain>
    </source>
</reference>
<accession>A0A075MRW0</accession>
<dbReference type="SMART" id="SM00448">
    <property type="entry name" value="REC"/>
    <property type="match status" value="1"/>
</dbReference>
<dbReference type="InterPro" id="IPR036388">
    <property type="entry name" value="WH-like_DNA-bd_sf"/>
</dbReference>
<dbReference type="STRING" id="1459636.NTE_01494"/>
<dbReference type="Proteomes" id="UP000028194">
    <property type="component" value="Chromosome"/>
</dbReference>
<dbReference type="EMBL" id="CP007174">
    <property type="protein sequence ID" value="AIF83557.1"/>
    <property type="molecule type" value="Genomic_DNA"/>
</dbReference>
<dbReference type="GO" id="GO:0005829">
    <property type="term" value="C:cytosol"/>
    <property type="evidence" value="ECO:0007669"/>
    <property type="project" value="TreeGrafter"/>
</dbReference>
<dbReference type="InterPro" id="IPR039420">
    <property type="entry name" value="WalR-like"/>
</dbReference>
<dbReference type="HOGENOM" id="CLU_1096739_0_0_2"/>
<feature type="region of interest" description="Disordered" evidence="4">
    <location>
        <begin position="93"/>
        <end position="134"/>
    </location>
</feature>
<protein>
    <submittedName>
        <fullName evidence="6">Response regulator with CheY-like receiver, AAA-type ATPase, and DNA-binding domains</fullName>
    </submittedName>
</protein>
<dbReference type="Pfam" id="PF00072">
    <property type="entry name" value="Response_reg"/>
    <property type="match status" value="1"/>
</dbReference>
<dbReference type="SUPFAM" id="SSF52172">
    <property type="entry name" value="CheY-like"/>
    <property type="match status" value="1"/>
</dbReference>
<dbReference type="KEGG" id="nev:NTE_01494"/>
<dbReference type="CDD" id="cd00156">
    <property type="entry name" value="REC"/>
    <property type="match status" value="1"/>
</dbReference>
<evidence type="ECO:0000256" key="3">
    <source>
        <dbReference type="ARBA" id="ARBA00023163"/>
    </source>
</evidence>
<dbReference type="SUPFAM" id="SSF46785">
    <property type="entry name" value="Winged helix' DNA-binding domain"/>
    <property type="match status" value="1"/>
</dbReference>
<dbReference type="PANTHER" id="PTHR48111:SF67">
    <property type="entry name" value="TRANSCRIPTIONAL REGULATORY PROTEIN TCTD"/>
    <property type="match status" value="1"/>
</dbReference>
<dbReference type="AlphaFoldDB" id="A0A075MRW0"/>
<gene>
    <name evidence="6" type="ORF">NTE_01494</name>
</gene>
<evidence type="ECO:0000256" key="4">
    <source>
        <dbReference type="SAM" id="MobiDB-lite"/>
    </source>
</evidence>
<feature type="compositionally biased region" description="Basic and acidic residues" evidence="4">
    <location>
        <begin position="123"/>
        <end position="134"/>
    </location>
</feature>
<dbReference type="InterPro" id="IPR011006">
    <property type="entry name" value="CheY-like_superfamily"/>
</dbReference>
<keyword evidence="2 6" id="KW-0238">DNA-binding</keyword>
<dbReference type="RefSeq" id="WP_148700306.1">
    <property type="nucleotide sequence ID" value="NZ_CP007174.1"/>
</dbReference>
<proteinExistence type="predicted"/>
<dbReference type="GO" id="GO:0032993">
    <property type="term" value="C:protein-DNA complex"/>
    <property type="evidence" value="ECO:0007669"/>
    <property type="project" value="TreeGrafter"/>
</dbReference>
<dbReference type="OrthoDB" id="9652at2157"/>
<sequence length="270" mass="30018">MASGTEDITGSFSFDVTKRILEALETSGPMKKTNLATKTGLNYNVCLRYIKMLKLLEWIEVSSDKWDYVSITEVGRQVNGKLLSPSAVVNASVPDAKNKQAEEEGRGGFQFQQRPPQSSGRSLSEKAAVRSDDRADTAHEFRSIMLVDDEPDILVTYQSFLSLEGYSVGAFLDAYSALRDFAARPTYYDLVILDIRMPDLNGLQIYQSLKAMNPSCKVIFITALDAAKEMISILPGVTSEDIMKKPIDKEVFLKKVRHILSKNSVGTRAE</sequence>
<dbReference type="eggNOG" id="arCOG02391">
    <property type="taxonomic scope" value="Archaea"/>
</dbReference>
<dbReference type="InterPro" id="IPR038723">
    <property type="entry name" value="ArnR1-like_HTH"/>
</dbReference>